<evidence type="ECO:0000313" key="2">
    <source>
        <dbReference type="Proteomes" id="UP000273140"/>
    </source>
</evidence>
<protein>
    <submittedName>
        <fullName evidence="1">Glycosyl transferase group 1</fullName>
    </submittedName>
</protein>
<keyword evidence="1" id="KW-0808">Transferase</keyword>
<dbReference type="EMBL" id="RBRB01000262">
    <property type="protein sequence ID" value="RMQ30134.1"/>
    <property type="molecule type" value="Genomic_DNA"/>
</dbReference>
<dbReference type="Proteomes" id="UP000273140">
    <property type="component" value="Unassembled WGS sequence"/>
</dbReference>
<dbReference type="PANTHER" id="PTHR46656">
    <property type="entry name" value="PUTATIVE-RELATED"/>
    <property type="match status" value="1"/>
</dbReference>
<evidence type="ECO:0000313" key="1">
    <source>
        <dbReference type="EMBL" id="RMQ30134.1"/>
    </source>
</evidence>
<gene>
    <name evidence="1" type="ORF">ALQ07_01259</name>
</gene>
<comment type="caution">
    <text evidence="1">The sequence shown here is derived from an EMBL/GenBank/DDBJ whole genome shotgun (WGS) entry which is preliminary data.</text>
</comment>
<organism evidence="1 2">
    <name type="scientific">Pseudomonas syringae pv. actinidiae</name>
    <dbReference type="NCBI Taxonomy" id="103796"/>
    <lineage>
        <taxon>Bacteria</taxon>
        <taxon>Pseudomonadati</taxon>
        <taxon>Pseudomonadota</taxon>
        <taxon>Gammaproteobacteria</taxon>
        <taxon>Pseudomonadales</taxon>
        <taxon>Pseudomonadaceae</taxon>
        <taxon>Pseudomonas</taxon>
        <taxon>Pseudomonas syringae</taxon>
    </lineage>
</organism>
<name>A0A3M4KM31_PSESF</name>
<dbReference type="Pfam" id="PF13692">
    <property type="entry name" value="Glyco_trans_1_4"/>
    <property type="match status" value="1"/>
</dbReference>
<dbReference type="SUPFAM" id="SSF53756">
    <property type="entry name" value="UDP-Glycosyltransferase/glycogen phosphorylase"/>
    <property type="match status" value="1"/>
</dbReference>
<accession>A0A3M4KM31</accession>
<dbReference type="Gene3D" id="3.40.50.2000">
    <property type="entry name" value="Glycogen Phosphorylase B"/>
    <property type="match status" value="1"/>
</dbReference>
<dbReference type="GO" id="GO:0016740">
    <property type="term" value="F:transferase activity"/>
    <property type="evidence" value="ECO:0007669"/>
    <property type="project" value="UniProtKB-KW"/>
</dbReference>
<dbReference type="CDD" id="cd01635">
    <property type="entry name" value="Glycosyltransferase_GTB-type"/>
    <property type="match status" value="1"/>
</dbReference>
<sequence length="636" mass="71416">MAVSCRRTRRKPNSQKPAMPQPIKIAELFANLPSQVGAEYAYSQPIGGMEVPGISAIYGLHLAIWQLRDQDLQKDFPLDTIDGRCRFLAWCVLHGRHEYAALSQLTPFWKTLSQPASVPYSEWSGGISRFLQLVIHGRSDLGIDSELKSSDAQRDALYWFFGSGGWQDLAVSEQHVPGWQRRFLLDQPDLLQSRFARLLLEKRPDLQAIFRQDTVAGVAGFRGWLAENAPRETGLPLLQKIPLQAWPEQTAQPFQNCNESFGVNLIGYAFGELGIGEDVRMAAHACNAAGIPFCVIDFAPGSNVRQQDRSIEQWVTDTPRYGINIVCLTAVEHLRLFLTCGAELFRGRYTIGYWPWELHNWPANWEHCFNLIDEAWASSRHIEQAMQRASQVPVNWMPMAVRLPDEVDTTTALRQRARFGLPQDKTLFVFSFDGNSFISRKNPLGVVEAFLRAFTSADQQVGLVIKCMRPDPKNSIWRQIQSAAQNDSRIIIIDAMLEKSDVLELYRACDCFVSLHRAEGFGRGIAEALLLGLEVIATDYGGNTDFCRAAGALLVPFRLQALEPDDYIEAGGQFWAEPDVGAAAQAMIDVANRLSSEIEYLPLVPVQLFNEIFSTAAIGAVYRRRIADLIELKRQP</sequence>
<dbReference type="AlphaFoldDB" id="A0A3M4KM31"/>
<reference evidence="1 2" key="1">
    <citation type="submission" date="2018-08" db="EMBL/GenBank/DDBJ databases">
        <title>Recombination of ecologically and evolutionarily significant loci maintains genetic cohesion in the Pseudomonas syringae species complex.</title>
        <authorList>
            <person name="Dillon M."/>
            <person name="Thakur S."/>
            <person name="Almeida R.N.D."/>
            <person name="Weir B.S."/>
            <person name="Guttman D.S."/>
        </authorList>
    </citation>
    <scope>NUCLEOTIDE SEQUENCE [LARGE SCALE GENOMIC DNA]</scope>
    <source>
        <strain evidence="1 2">ICMP 19074</strain>
    </source>
</reference>
<dbReference type="PANTHER" id="PTHR46656:SF3">
    <property type="entry name" value="PUTATIVE-RELATED"/>
    <property type="match status" value="1"/>
</dbReference>
<proteinExistence type="predicted"/>